<name>A0ACC1SDR9_9APHY</name>
<proteinExistence type="predicted"/>
<sequence length="935" mass="102821">MPVDSDAQCGVSGSNALTPQPLIVWQLSLSFSHAAGSKSSGARVSCMINGIHIKSADVWRSIRSLLRAHLIVGRVGWVLKADSFTVRAMKRGGGATAHPLTSLASTETSPLDDDHYCDDVQAGSSECALNQDCQALALRRLSEGGAPQSLDPGSQIPIGVLSRAVRTRARSSRSATNAAHYFVFHYHHHHHLCCHIVNMSLSMLVGGAECGPANPLQGLSKQFDRDRGLQQDHFGSARAGSSKEVFRSPYHTSPGTDRDAAQFFSSGQSSSSAAPAPSAYDLSALHTSLPAFQHVQMPVQSPPVMGPAPAAWAADFMQHQSVQGPVMKSDNVDQHQGGSQVLQPMLRDLPQVTPQWMPSYGFANSMTAVPYQTYTPPQPQQISQTLMVQSQWDEAFMSQEALTNIEHAMDAQEAQKPRVEDPDELARAAGKVIDAVRHEQNPKFKNSQFLGLMQQLRDREVIVEGDKMIPKEEATGWAADFQSSVDVKGKGKAVDSAPLAGSFLGPSTLQAAPSSQSLQQDNASKTSQLDSVANEVDAYFRQENEDYIEYWHGSDSLQQPQLKVGSSVQGTGQSAEWDQLQRDWDSFEATVTGLKAVSNYQFQENNPYVLGEASKTRHHAMHEGLSAMYESQSVLELEATVQRDPHNASAWFELGVKQQENEREQKAIHALRRALELDPTYLPAWLALAVSHTNDGNRVGAYEGIREWVTRNNQYATAVEAYRTSHAIDGDATQTEKFNNLIDCLITMARSDASGQIDADIQIALAILMNTNEVSFSAFETFSLPLTLCATNSQAYDKATDCFRTALAVRPDDWQLYNRVGATLANSGQPEEALQYYYRALELNPAYIRARFNLGISCINLRRYQEASQHILDALVLQDSDSVTEPDGTQHKRGVVSSALWDSLKTCCLHMQRLDLATICDRQDLDAFRFNYQIE</sequence>
<reference evidence="1" key="1">
    <citation type="submission" date="2022-07" db="EMBL/GenBank/DDBJ databases">
        <title>Genome Sequence of Phlebia brevispora.</title>
        <authorList>
            <person name="Buettner E."/>
        </authorList>
    </citation>
    <scope>NUCLEOTIDE SEQUENCE</scope>
    <source>
        <strain evidence="1">MPL23</strain>
    </source>
</reference>
<evidence type="ECO:0000313" key="2">
    <source>
        <dbReference type="Proteomes" id="UP001148662"/>
    </source>
</evidence>
<dbReference type="EMBL" id="JANHOG010001412">
    <property type="protein sequence ID" value="KAJ3537512.1"/>
    <property type="molecule type" value="Genomic_DNA"/>
</dbReference>
<evidence type="ECO:0000313" key="1">
    <source>
        <dbReference type="EMBL" id="KAJ3537512.1"/>
    </source>
</evidence>
<dbReference type="Proteomes" id="UP001148662">
    <property type="component" value="Unassembled WGS sequence"/>
</dbReference>
<organism evidence="1 2">
    <name type="scientific">Phlebia brevispora</name>
    <dbReference type="NCBI Taxonomy" id="194682"/>
    <lineage>
        <taxon>Eukaryota</taxon>
        <taxon>Fungi</taxon>
        <taxon>Dikarya</taxon>
        <taxon>Basidiomycota</taxon>
        <taxon>Agaricomycotina</taxon>
        <taxon>Agaricomycetes</taxon>
        <taxon>Polyporales</taxon>
        <taxon>Meruliaceae</taxon>
        <taxon>Phlebia</taxon>
    </lineage>
</organism>
<protein>
    <submittedName>
        <fullName evidence="1">Uncharacterized protein</fullName>
    </submittedName>
</protein>
<comment type="caution">
    <text evidence="1">The sequence shown here is derived from an EMBL/GenBank/DDBJ whole genome shotgun (WGS) entry which is preliminary data.</text>
</comment>
<keyword evidence="2" id="KW-1185">Reference proteome</keyword>
<gene>
    <name evidence="1" type="ORF">NM688_g6677</name>
</gene>
<accession>A0ACC1SDR9</accession>